<keyword evidence="9" id="KW-0966">Cell projection</keyword>
<evidence type="ECO:0000256" key="2">
    <source>
        <dbReference type="ARBA" id="ARBA00004611"/>
    </source>
</evidence>
<evidence type="ECO:0000256" key="8">
    <source>
        <dbReference type="ARBA" id="ARBA00023212"/>
    </source>
</evidence>
<comment type="caution">
    <text evidence="10">The sequence shown here is derived from an EMBL/GenBank/DDBJ whole genome shotgun (WGS) entry which is preliminary data.</text>
</comment>
<evidence type="ECO:0000256" key="5">
    <source>
        <dbReference type="ARBA" id="ARBA00022490"/>
    </source>
</evidence>
<keyword evidence="8" id="KW-0206">Cytoskeleton</keyword>
<gene>
    <name evidence="10" type="ORF">RN001_013203</name>
</gene>
<evidence type="ECO:0000256" key="6">
    <source>
        <dbReference type="ARBA" id="ARBA00022846"/>
    </source>
</evidence>
<name>A0AAN7QCY1_9COLE</name>
<evidence type="ECO:0000313" key="11">
    <source>
        <dbReference type="Proteomes" id="UP001353858"/>
    </source>
</evidence>
<keyword evidence="11" id="KW-1185">Reference proteome</keyword>
<evidence type="ECO:0000313" key="10">
    <source>
        <dbReference type="EMBL" id="KAK4873843.1"/>
    </source>
</evidence>
<proteinExistence type="inferred from homology"/>
<keyword evidence="7" id="KW-0969">Cilium</keyword>
<evidence type="ECO:0000256" key="4">
    <source>
        <dbReference type="ARBA" id="ARBA00021752"/>
    </source>
</evidence>
<evidence type="ECO:0000256" key="1">
    <source>
        <dbReference type="ARBA" id="ARBA00003029"/>
    </source>
</evidence>
<keyword evidence="6" id="KW-0282">Flagellum</keyword>
<organism evidence="10 11">
    <name type="scientific">Aquatica leii</name>
    <dbReference type="NCBI Taxonomy" id="1421715"/>
    <lineage>
        <taxon>Eukaryota</taxon>
        <taxon>Metazoa</taxon>
        <taxon>Ecdysozoa</taxon>
        <taxon>Arthropoda</taxon>
        <taxon>Hexapoda</taxon>
        <taxon>Insecta</taxon>
        <taxon>Pterygota</taxon>
        <taxon>Neoptera</taxon>
        <taxon>Endopterygota</taxon>
        <taxon>Coleoptera</taxon>
        <taxon>Polyphaga</taxon>
        <taxon>Elateriformia</taxon>
        <taxon>Elateroidea</taxon>
        <taxon>Lampyridae</taxon>
        <taxon>Luciolinae</taxon>
        <taxon>Aquatica</taxon>
    </lineage>
</organism>
<dbReference type="Proteomes" id="UP001353858">
    <property type="component" value="Unassembled WGS sequence"/>
</dbReference>
<comment type="function">
    <text evidence="1">Component of the nexin-dynein regulatory complex (N-DRC), a key regulator of ciliary/flagellar motility which maintains the alignment and integrity of the distal axoneme and regulates microtubule sliding in motile axonemes.</text>
</comment>
<reference evidence="11" key="1">
    <citation type="submission" date="2023-01" db="EMBL/GenBank/DDBJ databases">
        <title>Key to firefly adult light organ development and bioluminescence: homeobox transcription factors regulate luciferase expression and transportation to peroxisome.</title>
        <authorList>
            <person name="Fu X."/>
        </authorList>
    </citation>
    <scope>NUCLEOTIDE SEQUENCE [LARGE SCALE GENOMIC DNA]</scope>
</reference>
<comment type="subcellular location">
    <subcellularLocation>
        <location evidence="2">Cytoplasm</location>
        <location evidence="2">Cytoskeleton</location>
        <location evidence="2">Flagellum axoneme</location>
    </subcellularLocation>
</comment>
<evidence type="ECO:0000256" key="9">
    <source>
        <dbReference type="ARBA" id="ARBA00023273"/>
    </source>
</evidence>
<sequence length="291" mass="34287">MPKTKQKHNVGEKPGNVVIRLSDLGIFDRTPEQVDLQIQAQRIFRILDDTIEKLKISFAKKLDTLVDPRMAHVLELLWNNDAVKEKCSQNYNMLVDDNAKTLVSCVKNLRRIAQMKLPQTASEQRSRETNLKNAWEENKRMKEEITGIGILLNIKLIIAASVQHYTTVLAEHMLNEKKLRSNRLKIETQLISWLNKFDDDMQERQQQYDDIKAAYDADKIEMENLKALFDVQEKEYVIAMEEKAEEEARLTELMVQNFLRNHAARIIQKCWRLYRRRKLERPKKKKGKGKR</sequence>
<evidence type="ECO:0000256" key="7">
    <source>
        <dbReference type="ARBA" id="ARBA00023069"/>
    </source>
</evidence>
<evidence type="ECO:0000256" key="3">
    <source>
        <dbReference type="ARBA" id="ARBA00009071"/>
    </source>
</evidence>
<dbReference type="PANTHER" id="PTHR31598:SF1">
    <property type="entry name" value="DYNEIN REGULATORY COMPLEX PROTEIN 10"/>
    <property type="match status" value="1"/>
</dbReference>
<dbReference type="InterPro" id="IPR042815">
    <property type="entry name" value="DRC10"/>
</dbReference>
<comment type="similarity">
    <text evidence="3">Belongs to the DRC10 family.</text>
</comment>
<dbReference type="EMBL" id="JARPUR010000006">
    <property type="protein sequence ID" value="KAK4873843.1"/>
    <property type="molecule type" value="Genomic_DNA"/>
</dbReference>
<protein>
    <recommendedName>
        <fullName evidence="4">Dynein regulatory complex protein 10</fullName>
    </recommendedName>
</protein>
<dbReference type="AlphaFoldDB" id="A0AAN7QCY1"/>
<accession>A0AAN7QCY1</accession>
<dbReference type="PANTHER" id="PTHR31598">
    <property type="entry name" value="IQ DOMAIN-CONTAINING PROTEIN D"/>
    <property type="match status" value="1"/>
</dbReference>
<keyword evidence="5" id="KW-0963">Cytoplasm</keyword>